<dbReference type="SMART" id="SM00448">
    <property type="entry name" value="REC"/>
    <property type="match status" value="1"/>
</dbReference>
<dbReference type="PANTHER" id="PTHR44591">
    <property type="entry name" value="STRESS RESPONSE REGULATOR PROTEIN 1"/>
    <property type="match status" value="1"/>
</dbReference>
<dbReference type="Pfam" id="PF00072">
    <property type="entry name" value="Response_reg"/>
    <property type="match status" value="1"/>
</dbReference>
<dbReference type="PANTHER" id="PTHR44591:SF3">
    <property type="entry name" value="RESPONSE REGULATORY DOMAIN-CONTAINING PROTEIN"/>
    <property type="match status" value="1"/>
</dbReference>
<evidence type="ECO:0000256" key="1">
    <source>
        <dbReference type="ARBA" id="ARBA00022553"/>
    </source>
</evidence>
<proteinExistence type="predicted"/>
<evidence type="ECO:0000313" key="4">
    <source>
        <dbReference type="EMBL" id="UWZ81055.1"/>
    </source>
</evidence>
<gene>
    <name evidence="4" type="ORF">L9S41_06585</name>
</gene>
<keyword evidence="1 2" id="KW-0597">Phosphoprotein</keyword>
<name>A0ABY5ZT20_9BACT</name>
<dbReference type="InterPro" id="IPR011006">
    <property type="entry name" value="CheY-like_superfamily"/>
</dbReference>
<evidence type="ECO:0000259" key="3">
    <source>
        <dbReference type="PROSITE" id="PS50110"/>
    </source>
</evidence>
<dbReference type="Proteomes" id="UP001060414">
    <property type="component" value="Chromosome"/>
</dbReference>
<evidence type="ECO:0000256" key="2">
    <source>
        <dbReference type="PROSITE-ProRule" id="PRU00169"/>
    </source>
</evidence>
<dbReference type="InterPro" id="IPR001789">
    <property type="entry name" value="Sig_transdc_resp-reg_receiver"/>
</dbReference>
<feature type="domain" description="Response regulatory" evidence="3">
    <location>
        <begin position="55"/>
        <end position="172"/>
    </location>
</feature>
<dbReference type="PROSITE" id="PS50110">
    <property type="entry name" value="RESPONSE_REGULATORY"/>
    <property type="match status" value="1"/>
</dbReference>
<reference evidence="4" key="1">
    <citation type="journal article" date="2022" name="Environ. Microbiol.">
        <title>Geoalkalibacter halelectricus SAP #1 sp. nov. possessing extracellular electron transfer and mineral#reducing capabilities from a haloalkaline environment.</title>
        <authorList>
            <person name="Yadav S."/>
            <person name="Singh R."/>
            <person name="Sundharam S.S."/>
            <person name="Chaudhary S."/>
            <person name="Krishnamurthi S."/>
            <person name="Patil S.A."/>
        </authorList>
    </citation>
    <scope>NUCLEOTIDE SEQUENCE</scope>
    <source>
        <strain evidence="4">SAP-1</strain>
    </source>
</reference>
<sequence>MLIRCPLCGARYRVAPERVRPGIRIRCPKCNDVFALRTLPESPSEEPTSVPRRPKVAIVEDARFFRELVRDVLAPLNLEICEAADGEQGLELVRTEKPDLVILDLNLPRRDGYELMKLIRADLELRHVRLLAMSGVFRKESDQDAALAAGADDFIGKSFTPDLLLDRVRKLLKAKP</sequence>
<organism evidence="4 5">
    <name type="scientific">Geoalkalibacter halelectricus</name>
    <dbReference type="NCBI Taxonomy" id="2847045"/>
    <lineage>
        <taxon>Bacteria</taxon>
        <taxon>Pseudomonadati</taxon>
        <taxon>Thermodesulfobacteriota</taxon>
        <taxon>Desulfuromonadia</taxon>
        <taxon>Desulfuromonadales</taxon>
        <taxon>Geoalkalibacteraceae</taxon>
        <taxon>Geoalkalibacter</taxon>
    </lineage>
</organism>
<dbReference type="Gene3D" id="3.40.50.2300">
    <property type="match status" value="1"/>
</dbReference>
<dbReference type="InterPro" id="IPR050595">
    <property type="entry name" value="Bact_response_regulator"/>
</dbReference>
<dbReference type="EMBL" id="CP092109">
    <property type="protein sequence ID" value="UWZ81055.1"/>
    <property type="molecule type" value="Genomic_DNA"/>
</dbReference>
<dbReference type="RefSeq" id="WP_260749425.1">
    <property type="nucleotide sequence ID" value="NZ_CP092109.1"/>
</dbReference>
<dbReference type="InterPro" id="IPR011723">
    <property type="entry name" value="Znf/thioredoxin_put"/>
</dbReference>
<dbReference type="SUPFAM" id="SSF52172">
    <property type="entry name" value="CheY-like"/>
    <property type="match status" value="1"/>
</dbReference>
<dbReference type="Pfam" id="PF13717">
    <property type="entry name" value="Zn_ribbon_4"/>
    <property type="match status" value="1"/>
</dbReference>
<feature type="modified residue" description="4-aspartylphosphate" evidence="2">
    <location>
        <position position="104"/>
    </location>
</feature>
<keyword evidence="5" id="KW-1185">Reference proteome</keyword>
<protein>
    <submittedName>
        <fullName evidence="4">Zinc-ribbon domain-containing protein</fullName>
    </submittedName>
</protein>
<accession>A0ABY5ZT20</accession>
<evidence type="ECO:0000313" key="5">
    <source>
        <dbReference type="Proteomes" id="UP001060414"/>
    </source>
</evidence>
<dbReference type="NCBIfam" id="TIGR02098">
    <property type="entry name" value="MJ0042_CXXC"/>
    <property type="match status" value="1"/>
</dbReference>